<organism evidence="1 2">
    <name type="scientific">Luteipulveratus halotolerans</name>
    <dbReference type="NCBI Taxonomy" id="1631356"/>
    <lineage>
        <taxon>Bacteria</taxon>
        <taxon>Bacillati</taxon>
        <taxon>Actinomycetota</taxon>
        <taxon>Actinomycetes</taxon>
        <taxon>Micrococcales</taxon>
        <taxon>Dermacoccaceae</taxon>
        <taxon>Luteipulveratus</taxon>
    </lineage>
</organism>
<dbReference type="SUPFAM" id="SSF49785">
    <property type="entry name" value="Galactose-binding domain-like"/>
    <property type="match status" value="1"/>
</dbReference>
<dbReference type="InterPro" id="IPR008979">
    <property type="entry name" value="Galactose-bd-like_sf"/>
</dbReference>
<gene>
    <name evidence="1" type="ORF">VV01_01575</name>
</gene>
<dbReference type="Proteomes" id="UP000037397">
    <property type="component" value="Unassembled WGS sequence"/>
</dbReference>
<dbReference type="AlphaFoldDB" id="A0A0L6CEM1"/>
<dbReference type="STRING" id="1631356.VV01_01575"/>
<keyword evidence="2" id="KW-1185">Reference proteome</keyword>
<reference evidence="2" key="1">
    <citation type="submission" date="2015-03" db="EMBL/GenBank/DDBJ databases">
        <title>Luteipulveratus halotolerans sp. nov., a novel actinobacterium (Dermacoccaceae) from Sarawak, Malaysia.</title>
        <authorList>
            <person name="Juboi H."/>
            <person name="Basik A."/>
            <person name="Shamsul S.S."/>
            <person name="Arnold P."/>
            <person name="Schmitt E.K."/>
            <person name="Sanglier J.-J."/>
            <person name="Yeo T."/>
        </authorList>
    </citation>
    <scope>NUCLEOTIDE SEQUENCE [LARGE SCALE GENOMIC DNA]</scope>
    <source>
        <strain evidence="2">C296001</strain>
    </source>
</reference>
<comment type="caution">
    <text evidence="1">The sequence shown here is derived from an EMBL/GenBank/DDBJ whole genome shotgun (WGS) entry which is preliminary data.</text>
</comment>
<evidence type="ECO:0000313" key="1">
    <source>
        <dbReference type="EMBL" id="KNX36134.1"/>
    </source>
</evidence>
<evidence type="ECO:0008006" key="3">
    <source>
        <dbReference type="Google" id="ProtNLM"/>
    </source>
</evidence>
<evidence type="ECO:0000313" key="2">
    <source>
        <dbReference type="Proteomes" id="UP000037397"/>
    </source>
</evidence>
<name>A0A0L6CEM1_9MICO</name>
<sequence>MALAPPHRAPVTLPARASGDLRRIRVTWEQPDLLDVASYRVHGQHVRRSPAARLRPAEHNLMAEVDTPVYAQHDLSPHGERWEYLVVAVDAHGEPCASSEPVEATSTTSVTVTGTPVATVGSFNGRGHELALSPSGFARYQSVFPADVDFTHGRDRPDTAWSYLQPGPDDAWAGRRSHRFRLRFWLDDVPTDDLDLAVWLTDRHPVRAGAAGLTVNGAVIDPLIFADEVEAAPLAAPAVPGRGAGPAYLERPVSRALFRRGENVIEIAKEQGSWIAYDALGVFARRA</sequence>
<dbReference type="EMBL" id="LAIR01000002">
    <property type="protein sequence ID" value="KNX36134.1"/>
    <property type="molecule type" value="Genomic_DNA"/>
</dbReference>
<protein>
    <recommendedName>
        <fullName evidence="3">Rhamnogalacturonan lyase domain-containing protein</fullName>
    </recommendedName>
</protein>
<accession>A0A0L6CEM1</accession>
<proteinExistence type="predicted"/>
<dbReference type="OrthoDB" id="4408269at2"/>